<keyword evidence="3" id="KW-1185">Reference proteome</keyword>
<evidence type="ECO:0000259" key="1">
    <source>
        <dbReference type="Pfam" id="PF01266"/>
    </source>
</evidence>
<sequence length="442" mass="49218">MLITVIGGGWSGCHLACELADEGHQIVLLERGSRIFDGTSGNFGIRLHRGPHYPRSKATRMHCQKNFDRFRNKYRDLVVDHEFSIYANGTVDSQNFPSKVSDETFHQVCREIPGYKELELGAYNFSEMGCAYDLEEPSVAIGARARSHFIEKLNKAGVQVITNATVTDIKQFAVSSLSQPNIAVNFQHKPNADADATTTTLLSHVAINCTGFQSFVPEAVAQKSSPVHFEYTYQACLALKFRDTAPTSNKPMSFICMDGWFPCLMPAIADNEDTNGPQKDYILTHGAYTILGSWDTPEKAQSALDKTLADKEIEAKIREPAESEMCRFWPEFSNRFKYEGWYGSVLAKPKCPTEFRTSFTFEHQGVIHVFPGKVTNVLDAQDEVFTLLKTRGTSSPSIIKEEDSRFVASGVFGEGRMELRKSATSQERTTSNLRTLAAIVGA</sequence>
<dbReference type="AlphaFoldDB" id="A0A0F8A5F8"/>
<feature type="domain" description="FAD dependent oxidoreductase" evidence="1">
    <location>
        <begin position="3"/>
        <end position="343"/>
    </location>
</feature>
<dbReference type="InterPro" id="IPR036188">
    <property type="entry name" value="FAD/NAD-bd_sf"/>
</dbReference>
<dbReference type="InterPro" id="IPR006076">
    <property type="entry name" value="FAD-dep_OxRdtase"/>
</dbReference>
<accession>A0A0F8A5F8</accession>
<dbReference type="PANTHER" id="PTHR13847">
    <property type="entry name" value="SARCOSINE DEHYDROGENASE-RELATED"/>
    <property type="match status" value="1"/>
</dbReference>
<gene>
    <name evidence="2" type="ORF">HIM_05448</name>
</gene>
<dbReference type="OrthoDB" id="2426426at2759"/>
<reference evidence="2 3" key="1">
    <citation type="journal article" date="2014" name="Genome Biol. Evol.">
        <title>Comparative genomics and transcriptomics analyses reveal divergent lifestyle features of nematode endoparasitic fungus Hirsutella minnesotensis.</title>
        <authorList>
            <person name="Lai Y."/>
            <person name="Liu K."/>
            <person name="Zhang X."/>
            <person name="Zhang X."/>
            <person name="Li K."/>
            <person name="Wang N."/>
            <person name="Shu C."/>
            <person name="Wu Y."/>
            <person name="Wang C."/>
            <person name="Bushley K.E."/>
            <person name="Xiang M."/>
            <person name="Liu X."/>
        </authorList>
    </citation>
    <scope>NUCLEOTIDE SEQUENCE [LARGE SCALE GENOMIC DNA]</scope>
    <source>
        <strain evidence="2 3">3608</strain>
    </source>
</reference>
<evidence type="ECO:0000313" key="2">
    <source>
        <dbReference type="EMBL" id="KJZ75254.1"/>
    </source>
</evidence>
<name>A0A0F8A5F8_9HYPO</name>
<dbReference type="GO" id="GO:0005737">
    <property type="term" value="C:cytoplasm"/>
    <property type="evidence" value="ECO:0007669"/>
    <property type="project" value="TreeGrafter"/>
</dbReference>
<dbReference type="SUPFAM" id="SSF51971">
    <property type="entry name" value="Nucleotide-binding domain"/>
    <property type="match status" value="1"/>
</dbReference>
<dbReference type="EMBL" id="KQ030519">
    <property type="protein sequence ID" value="KJZ75254.1"/>
    <property type="molecule type" value="Genomic_DNA"/>
</dbReference>
<dbReference type="Pfam" id="PF01266">
    <property type="entry name" value="DAO"/>
    <property type="match status" value="1"/>
</dbReference>
<dbReference type="Proteomes" id="UP000054481">
    <property type="component" value="Unassembled WGS sequence"/>
</dbReference>
<dbReference type="Gene3D" id="3.50.50.60">
    <property type="entry name" value="FAD/NAD(P)-binding domain"/>
    <property type="match status" value="1"/>
</dbReference>
<proteinExistence type="predicted"/>
<evidence type="ECO:0000313" key="3">
    <source>
        <dbReference type="Proteomes" id="UP000054481"/>
    </source>
</evidence>
<protein>
    <recommendedName>
        <fullName evidence="1">FAD dependent oxidoreductase domain-containing protein</fullName>
    </recommendedName>
</protein>
<organism evidence="2 3">
    <name type="scientific">Hirsutella minnesotensis 3608</name>
    <dbReference type="NCBI Taxonomy" id="1043627"/>
    <lineage>
        <taxon>Eukaryota</taxon>
        <taxon>Fungi</taxon>
        <taxon>Dikarya</taxon>
        <taxon>Ascomycota</taxon>
        <taxon>Pezizomycotina</taxon>
        <taxon>Sordariomycetes</taxon>
        <taxon>Hypocreomycetidae</taxon>
        <taxon>Hypocreales</taxon>
        <taxon>Ophiocordycipitaceae</taxon>
        <taxon>Hirsutella</taxon>
    </lineage>
</organism>